<keyword evidence="3" id="KW-1133">Transmembrane helix</keyword>
<feature type="transmembrane region" description="Helical" evidence="3">
    <location>
        <begin position="92"/>
        <end position="110"/>
    </location>
</feature>
<organism evidence="4 5">
    <name type="scientific">Clostridium porci</name>
    <dbReference type="NCBI Taxonomy" id="2605778"/>
    <lineage>
        <taxon>Bacteria</taxon>
        <taxon>Bacillati</taxon>
        <taxon>Bacillota</taxon>
        <taxon>Clostridia</taxon>
        <taxon>Eubacteriales</taxon>
        <taxon>Clostridiaceae</taxon>
        <taxon>Clostridium</taxon>
    </lineage>
</organism>
<dbReference type="GO" id="GO:0030435">
    <property type="term" value="P:sporulation resulting in formation of a cellular spore"/>
    <property type="evidence" value="ECO:0007669"/>
    <property type="project" value="UniProtKB-KW"/>
</dbReference>
<feature type="active site" evidence="2">
    <location>
        <position position="186"/>
    </location>
</feature>
<dbReference type="InterPro" id="IPR005081">
    <property type="entry name" value="SpoIIGA"/>
</dbReference>
<feature type="transmembrane region" description="Helical" evidence="3">
    <location>
        <begin position="130"/>
        <end position="151"/>
    </location>
</feature>
<comment type="subcellular location">
    <subcellularLocation>
        <location evidence="1">Cell membrane</location>
    </subcellularLocation>
</comment>
<feature type="transmembrane region" description="Helical" evidence="3">
    <location>
        <begin position="38"/>
        <end position="55"/>
    </location>
</feature>
<gene>
    <name evidence="4" type="ORF">FYJ39_00465</name>
</gene>
<dbReference type="EMBL" id="VUMD01000001">
    <property type="protein sequence ID" value="MSS35086.1"/>
    <property type="molecule type" value="Genomic_DNA"/>
</dbReference>
<name>A0A7X2NHM7_9CLOT</name>
<reference evidence="4 5" key="1">
    <citation type="submission" date="2019-08" db="EMBL/GenBank/DDBJ databases">
        <title>In-depth cultivation of the pig gut microbiome towards novel bacterial diversity and tailored functional studies.</title>
        <authorList>
            <person name="Wylensek D."/>
            <person name="Hitch T.C.A."/>
            <person name="Clavel T."/>
        </authorList>
    </citation>
    <scope>NUCLEOTIDE SEQUENCE [LARGE SCALE GENOMIC DNA]</scope>
    <source>
        <strain evidence="4 5">WCA-389-WT-23D1</strain>
    </source>
</reference>
<comment type="similarity">
    <text evidence="1">Belongs to the peptidase U4 family.</text>
</comment>
<dbReference type="GO" id="GO:0030436">
    <property type="term" value="P:asexual sporulation"/>
    <property type="evidence" value="ECO:0007669"/>
    <property type="project" value="InterPro"/>
</dbReference>
<keyword evidence="1" id="KW-0378">Hydrolase</keyword>
<dbReference type="GO" id="GO:0005886">
    <property type="term" value="C:plasma membrane"/>
    <property type="evidence" value="ECO:0007669"/>
    <property type="project" value="UniProtKB-SubCell"/>
</dbReference>
<keyword evidence="1" id="KW-0645">Protease</keyword>
<accession>A0A7X2NHM7</accession>
<keyword evidence="1 3" id="KW-0472">Membrane</keyword>
<proteinExistence type="inferred from homology"/>
<evidence type="ECO:0000256" key="2">
    <source>
        <dbReference type="PIRSR" id="PIRSR018571-1"/>
    </source>
</evidence>
<evidence type="ECO:0000313" key="5">
    <source>
        <dbReference type="Proteomes" id="UP000429958"/>
    </source>
</evidence>
<evidence type="ECO:0000256" key="3">
    <source>
        <dbReference type="SAM" id="Phobius"/>
    </source>
</evidence>
<dbReference type="Proteomes" id="UP000429958">
    <property type="component" value="Unassembled WGS sequence"/>
</dbReference>
<keyword evidence="5" id="KW-1185">Reference proteome</keyword>
<feature type="transmembrane region" description="Helical" evidence="3">
    <location>
        <begin position="61"/>
        <end position="80"/>
    </location>
</feature>
<evidence type="ECO:0000256" key="1">
    <source>
        <dbReference type="PIRNR" id="PIRNR018571"/>
    </source>
</evidence>
<feature type="transmembrane region" description="Helical" evidence="3">
    <location>
        <begin position="6"/>
        <end position="26"/>
    </location>
</feature>
<dbReference type="PIRSF" id="PIRSF018571">
    <property type="entry name" value="SpoIIGA"/>
    <property type="match status" value="1"/>
</dbReference>
<dbReference type="GO" id="GO:0006508">
    <property type="term" value="P:proteolysis"/>
    <property type="evidence" value="ECO:0007669"/>
    <property type="project" value="UniProtKB-KW"/>
</dbReference>
<keyword evidence="1" id="KW-1003">Cell membrane</keyword>
<evidence type="ECO:0000313" key="4">
    <source>
        <dbReference type="EMBL" id="MSS35086.1"/>
    </source>
</evidence>
<keyword evidence="1" id="KW-0064">Aspartyl protease</keyword>
<dbReference type="AlphaFoldDB" id="A0A7X2NHM7"/>
<keyword evidence="1" id="KW-0749">Sporulation</keyword>
<protein>
    <recommendedName>
        <fullName evidence="1">Sporulation sigma-E factor-processing peptidase</fullName>
        <ecNumber evidence="1">3.4.23.-</ecNumber>
    </recommendedName>
    <alternativeName>
        <fullName evidence="1">Membrane-associated aspartic protease</fullName>
    </alternativeName>
    <alternativeName>
        <fullName evidence="1">Stage II sporulation protein GA</fullName>
    </alternativeName>
</protein>
<comment type="caution">
    <text evidence="4">The sequence shown here is derived from an EMBL/GenBank/DDBJ whole genome shotgun (WGS) entry which is preliminary data.</text>
</comment>
<comment type="function">
    <text evidence="1">Probable aspartic protease that is responsible for the proteolytic cleavage of the RNA polymerase sigma E factor (SigE/spoIIGB) to yield the active peptide in the mother cell during sporulation. Responds to a signal from the forespore that is triggered by the extracellular signal protein SpoIIR.</text>
</comment>
<sequence length="292" mass="31318">MVYTVYIDVVFAVNTMMDMAVLVILNRVLAYRTTKGRLLAGAMIGGVWSCVVSIYPGLPAAMTGFVTYVAVSSLMAVAAYGLKSVREIVKSVAGIYLVSVVIGGIMLVIYEHTRAGYYAALLMNGGTIGGLSAKACFFMIAGAAAGCYGFSEGVKELISSMAHRKDLCTVTLKYGDREERITGLIDTGNRLREPVSGRPVHVVTEELCKRLCPVVRGVVYVPYQSVGTANGILPAVFIDRMEVEQEGKSYCIARPLLAISKQPLSPSGEYQILIQKADEGTSTEPKKGYIAG</sequence>
<dbReference type="EC" id="3.4.23.-" evidence="1"/>
<dbReference type="GO" id="GO:0004190">
    <property type="term" value="F:aspartic-type endopeptidase activity"/>
    <property type="evidence" value="ECO:0007669"/>
    <property type="project" value="UniProtKB-KW"/>
</dbReference>
<dbReference type="Pfam" id="PF03419">
    <property type="entry name" value="Peptidase_U4"/>
    <property type="match status" value="1"/>
</dbReference>
<dbReference type="RefSeq" id="WP_287848526.1">
    <property type="nucleotide sequence ID" value="NZ_DBEWUL010000040.1"/>
</dbReference>
<keyword evidence="3" id="KW-0812">Transmembrane</keyword>